<dbReference type="OrthoDB" id="9790390at2"/>
<dbReference type="PROSITE" id="PS00194">
    <property type="entry name" value="THIOREDOXIN_1"/>
    <property type="match status" value="1"/>
</dbReference>
<dbReference type="InterPro" id="IPR013766">
    <property type="entry name" value="Thioredoxin_domain"/>
</dbReference>
<keyword evidence="8" id="KW-1185">Reference proteome</keyword>
<evidence type="ECO:0000256" key="2">
    <source>
        <dbReference type="ARBA" id="ARBA00022982"/>
    </source>
</evidence>
<dbReference type="AlphaFoldDB" id="A0A0D6MNC2"/>
<comment type="caution">
    <text evidence="7">The sequence shown here is derived from an EMBL/GenBank/DDBJ whole genome shotgun (WGS) entry which is preliminary data.</text>
</comment>
<dbReference type="InterPro" id="IPR036249">
    <property type="entry name" value="Thioredoxin-like_sf"/>
</dbReference>
<dbReference type="SUPFAM" id="SSF52833">
    <property type="entry name" value="Thioredoxin-like"/>
    <property type="match status" value="1"/>
</dbReference>
<dbReference type="PANTHER" id="PTHR45663">
    <property type="entry name" value="GEO12009P1"/>
    <property type="match status" value="1"/>
</dbReference>
<keyword evidence="1" id="KW-0813">Transport</keyword>
<dbReference type="PROSITE" id="PS51352">
    <property type="entry name" value="THIOREDOXIN_2"/>
    <property type="match status" value="1"/>
</dbReference>
<keyword evidence="4" id="KW-0676">Redox-active center</keyword>
<evidence type="ECO:0000256" key="1">
    <source>
        <dbReference type="ARBA" id="ARBA00022448"/>
    </source>
</evidence>
<evidence type="ECO:0000313" key="7">
    <source>
        <dbReference type="EMBL" id="GAN54900.1"/>
    </source>
</evidence>
<evidence type="ECO:0000256" key="3">
    <source>
        <dbReference type="ARBA" id="ARBA00023157"/>
    </source>
</evidence>
<feature type="domain" description="Thioredoxin" evidence="6">
    <location>
        <begin position="19"/>
        <end position="144"/>
    </location>
</feature>
<dbReference type="PANTHER" id="PTHR45663:SF11">
    <property type="entry name" value="GEO12009P1"/>
    <property type="match status" value="1"/>
</dbReference>
<dbReference type="Gene3D" id="1.25.40.10">
    <property type="entry name" value="Tetratricopeptide repeat domain"/>
    <property type="match status" value="2"/>
</dbReference>
<dbReference type="Pfam" id="PF00085">
    <property type="entry name" value="Thioredoxin"/>
    <property type="match status" value="1"/>
</dbReference>
<evidence type="ECO:0000259" key="6">
    <source>
        <dbReference type="PROSITE" id="PS51352"/>
    </source>
</evidence>
<protein>
    <submittedName>
        <fullName evidence="7">Thioredoxin</fullName>
    </submittedName>
</protein>
<dbReference type="Pfam" id="PF14561">
    <property type="entry name" value="TPR_20"/>
    <property type="match status" value="1"/>
</dbReference>
<dbReference type="InterPro" id="IPR011990">
    <property type="entry name" value="TPR-like_helical_dom_sf"/>
</dbReference>
<feature type="region of interest" description="Disordered" evidence="5">
    <location>
        <begin position="1"/>
        <end position="30"/>
    </location>
</feature>
<keyword evidence="3" id="KW-1015">Disulfide bond</keyword>
<evidence type="ECO:0000313" key="8">
    <source>
        <dbReference type="Proteomes" id="UP000032679"/>
    </source>
</evidence>
<reference evidence="7 8" key="1">
    <citation type="submission" date="2012-10" db="EMBL/GenBank/DDBJ databases">
        <title>Genome sequencing of Tanticharoenia sakaeratensis NBRC 103193.</title>
        <authorList>
            <person name="Azuma Y."/>
            <person name="Hadano H."/>
            <person name="Hirakawa H."/>
            <person name="Matsushita K."/>
        </authorList>
    </citation>
    <scope>NUCLEOTIDE SEQUENCE [LARGE SCALE GENOMIC DNA]</scope>
    <source>
        <strain evidence="7 8">NBRC 103193</strain>
    </source>
</reference>
<dbReference type="Gene3D" id="3.40.30.10">
    <property type="entry name" value="Glutaredoxin"/>
    <property type="match status" value="1"/>
</dbReference>
<dbReference type="GO" id="GO:0045454">
    <property type="term" value="P:cell redox homeostasis"/>
    <property type="evidence" value="ECO:0007669"/>
    <property type="project" value="TreeGrafter"/>
</dbReference>
<dbReference type="SUPFAM" id="SSF48452">
    <property type="entry name" value="TPR-like"/>
    <property type="match status" value="1"/>
</dbReference>
<dbReference type="RefSeq" id="WP_048849612.1">
    <property type="nucleotide sequence ID" value="NZ_BALE01000033.1"/>
</dbReference>
<dbReference type="STRING" id="1231623.Tasa_033_014"/>
<dbReference type="CDD" id="cd02956">
    <property type="entry name" value="ybbN"/>
    <property type="match status" value="1"/>
</dbReference>
<dbReference type="GO" id="GO:0006950">
    <property type="term" value="P:response to stress"/>
    <property type="evidence" value="ECO:0007669"/>
    <property type="project" value="UniProtKB-ARBA"/>
</dbReference>
<dbReference type="Proteomes" id="UP000032679">
    <property type="component" value="Unassembled WGS sequence"/>
</dbReference>
<proteinExistence type="predicted"/>
<sequence>MDYIIGQGRSAPAAPGTIGSSGAPMPGGAGRDIVDADERTFMAEVIDASRDRPVLVDFWAPWCGPCKTLTPVIERVVTAAAGRVKLVKVDIEANRTLAAQLTQLGLPLQSIPMVAAFWQGQILDIFQGALPESEVKRFVEALLKASGGAMPAADVLAGARQAMQDGHADQAAALFGQLLEVEPENPDGWAGMVRALIALDDDAAAEDALSQVPEKLHDHPEISGARSALELHRSGRKAASELDSLRAAVEAAPQDHDARMRFAEALNGAGHRAEAADELLSIVRADRAWNDGAAKAALLRLFEAWGHGDPATLAARRKLSALLFS</sequence>
<dbReference type="InterPro" id="IPR017937">
    <property type="entry name" value="Thioredoxin_CS"/>
</dbReference>
<name>A0A0D6MNC2_9PROT</name>
<gene>
    <name evidence="7" type="ORF">Tasa_033_014</name>
</gene>
<dbReference type="GO" id="GO:0015035">
    <property type="term" value="F:protein-disulfide reductase activity"/>
    <property type="evidence" value="ECO:0007669"/>
    <property type="project" value="TreeGrafter"/>
</dbReference>
<accession>A0A0D6MNC2</accession>
<dbReference type="GO" id="GO:0005829">
    <property type="term" value="C:cytosol"/>
    <property type="evidence" value="ECO:0007669"/>
    <property type="project" value="TreeGrafter"/>
</dbReference>
<dbReference type="Pfam" id="PF14559">
    <property type="entry name" value="TPR_19"/>
    <property type="match status" value="1"/>
</dbReference>
<dbReference type="EMBL" id="BALE01000033">
    <property type="protein sequence ID" value="GAN54900.1"/>
    <property type="molecule type" value="Genomic_DNA"/>
</dbReference>
<keyword evidence="2" id="KW-0249">Electron transport</keyword>
<organism evidence="7 8">
    <name type="scientific">Tanticharoenia sakaeratensis NBRC 103193</name>
    <dbReference type="NCBI Taxonomy" id="1231623"/>
    <lineage>
        <taxon>Bacteria</taxon>
        <taxon>Pseudomonadati</taxon>
        <taxon>Pseudomonadota</taxon>
        <taxon>Alphaproteobacteria</taxon>
        <taxon>Acetobacterales</taxon>
        <taxon>Acetobacteraceae</taxon>
        <taxon>Tanticharoenia</taxon>
    </lineage>
</organism>
<evidence type="ECO:0000256" key="5">
    <source>
        <dbReference type="SAM" id="MobiDB-lite"/>
    </source>
</evidence>
<evidence type="ECO:0000256" key="4">
    <source>
        <dbReference type="ARBA" id="ARBA00023284"/>
    </source>
</evidence>